<feature type="compositionally biased region" description="Low complexity" evidence="1">
    <location>
        <begin position="347"/>
        <end position="426"/>
    </location>
</feature>
<reference evidence="2 3" key="1">
    <citation type="submission" date="2021-12" db="EMBL/GenBank/DDBJ databases">
        <title>High titer production of polyol ester of fatty acids by Rhodotorula paludigena BS15 towards product separation-free biomass refinery.</title>
        <authorList>
            <person name="Mano J."/>
            <person name="Ono H."/>
            <person name="Tanaka T."/>
            <person name="Naito K."/>
            <person name="Sushida H."/>
            <person name="Ike M."/>
            <person name="Tokuyasu K."/>
            <person name="Kitaoka M."/>
        </authorList>
    </citation>
    <scope>NUCLEOTIDE SEQUENCE [LARGE SCALE GENOMIC DNA]</scope>
    <source>
        <strain evidence="2 3">BS15</strain>
    </source>
</reference>
<feature type="compositionally biased region" description="Gly residues" evidence="1">
    <location>
        <begin position="98"/>
        <end position="110"/>
    </location>
</feature>
<name>A0AAV5GXY1_9BASI</name>
<comment type="caution">
    <text evidence="2">The sequence shown here is derived from an EMBL/GenBank/DDBJ whole genome shotgun (WGS) entry which is preliminary data.</text>
</comment>
<evidence type="ECO:0000313" key="3">
    <source>
        <dbReference type="Proteomes" id="UP001342314"/>
    </source>
</evidence>
<feature type="region of interest" description="Disordered" evidence="1">
    <location>
        <begin position="90"/>
        <end position="163"/>
    </location>
</feature>
<feature type="region of interest" description="Disordered" evidence="1">
    <location>
        <begin position="570"/>
        <end position="595"/>
    </location>
</feature>
<accession>A0AAV5GXY1</accession>
<keyword evidence="3" id="KW-1185">Reference proteome</keyword>
<evidence type="ECO:0000313" key="2">
    <source>
        <dbReference type="EMBL" id="GJN94024.1"/>
    </source>
</evidence>
<dbReference type="AlphaFoldDB" id="A0AAV5GXY1"/>
<feature type="compositionally biased region" description="Low complexity" evidence="1">
    <location>
        <begin position="622"/>
        <end position="635"/>
    </location>
</feature>
<gene>
    <name evidence="2" type="ORF">Rhopal_007087-T1</name>
</gene>
<evidence type="ECO:0000256" key="1">
    <source>
        <dbReference type="SAM" id="MobiDB-lite"/>
    </source>
</evidence>
<evidence type="ECO:0008006" key="4">
    <source>
        <dbReference type="Google" id="ProtNLM"/>
    </source>
</evidence>
<feature type="compositionally biased region" description="Polar residues" evidence="1">
    <location>
        <begin position="147"/>
        <end position="156"/>
    </location>
</feature>
<dbReference type="Proteomes" id="UP001342314">
    <property type="component" value="Unassembled WGS sequence"/>
</dbReference>
<feature type="region of interest" description="Disordered" evidence="1">
    <location>
        <begin position="618"/>
        <end position="639"/>
    </location>
</feature>
<dbReference type="EMBL" id="BQKY01000016">
    <property type="protein sequence ID" value="GJN94024.1"/>
    <property type="molecule type" value="Genomic_DNA"/>
</dbReference>
<feature type="compositionally biased region" description="Low complexity" evidence="1">
    <location>
        <begin position="120"/>
        <end position="145"/>
    </location>
</feature>
<proteinExistence type="predicted"/>
<organism evidence="2 3">
    <name type="scientific">Rhodotorula paludigena</name>
    <dbReference type="NCBI Taxonomy" id="86838"/>
    <lineage>
        <taxon>Eukaryota</taxon>
        <taxon>Fungi</taxon>
        <taxon>Dikarya</taxon>
        <taxon>Basidiomycota</taxon>
        <taxon>Pucciniomycotina</taxon>
        <taxon>Microbotryomycetes</taxon>
        <taxon>Sporidiobolales</taxon>
        <taxon>Sporidiobolaceae</taxon>
        <taxon>Rhodotorula</taxon>
    </lineage>
</organism>
<feature type="region of interest" description="Disordered" evidence="1">
    <location>
        <begin position="1"/>
        <end position="30"/>
    </location>
</feature>
<feature type="region of interest" description="Disordered" evidence="1">
    <location>
        <begin position="347"/>
        <end position="427"/>
    </location>
</feature>
<sequence length="762" mass="76583">MTTEDAKAAAKRRGRKQDDSLPPSRSRDIQRAFRARRAALLTNLETRVTFLEHENLELRRRCGLPLDGPPVSGPEPQLVSIENAVGEIEVPGAPSAAGKGGSGAANGGAGASAPPKKRTASAAALDTDVAASHSRRSSSTSQMASPVNAQQQQQWPGTADPQVGAAAEALLSGMSHSAARAPALGLVQSQHQQLYPAPFASGSTAHAPPAAPSHPSPSYATHHAQSPTTSTAPPLPYSTAPSPLNPSHYAPLPGHGPFASGSNGHHSASLYGASVPSPLQHGSSQPHLAAAPGSHHDLSAPPPPAFAVPDASALNSAHALLQTLQQVASHPLLSLLQNPAALAAHQQHLQQQAATPGFAAPTPPSALSLPSTPSAVMTPATAASHPSPPSAHYSAATAHAPPSTSLAPPPAGAASFASAPSSSTSSDYAYDRSITQRAYLLGACGSLPPLPARSPSAPGSREPDAPAVRERKFRAFCETVVEGVLVAEAQGKIVSLGAAGGGKGKGKAEGECCGGVVECGAGETRERGAGEAKEVEGGQEQAGAEEECCGGLIDCSSAVFDSTPSYPTAGAAAVKTPSNGPPTPAATPGTNSLDRPATSTYAPLGDVFLALEPFMADPLGPSPSSSSSPSATSPADLGAPPQKLAAMLWDSFPASLLASATSAAPPPVLADEPPHFALHQLEEGGVGATELRVWSWAADMCAKAMMIRDLVVRGVCGEEEAKERVLGVGVLTATRTDDTSSAAAATTGTGVGGSCVPGTKCC</sequence>
<protein>
    <recommendedName>
        <fullName evidence="4">BZIP domain-containing protein</fullName>
    </recommendedName>
</protein>
<feature type="region of interest" description="Disordered" evidence="1">
    <location>
        <begin position="198"/>
        <end position="310"/>
    </location>
</feature>